<dbReference type="EnsemblProtists" id="EKX51475">
    <property type="protein sequence ID" value="EKX51475"/>
    <property type="gene ID" value="GUITHDRAFT_102743"/>
</dbReference>
<dbReference type="GeneID" id="17308136"/>
<dbReference type="KEGG" id="gtt:GUITHDRAFT_102743"/>
<evidence type="ECO:0000313" key="3">
    <source>
        <dbReference type="Proteomes" id="UP000011087"/>
    </source>
</evidence>
<dbReference type="Proteomes" id="UP000011087">
    <property type="component" value="Unassembled WGS sequence"/>
</dbReference>
<protein>
    <submittedName>
        <fullName evidence="1 2">Uncharacterized protein</fullName>
    </submittedName>
</protein>
<dbReference type="AlphaFoldDB" id="L1JTF0"/>
<sequence length="452" mass="47251">MKILKKLHAGSYTIPTHFGAVKVQQLSKVQGAIGGSLVIQGRRYDRTTLLTAIDTFYSSEQNQLLVAQAMEEEALEKDNGGQGEGTEVMAADALKRLEAGDLTFEDNWANAGEKYVSDAVAAASKVATYKYMIERDLGYAQNELTAATQAADAANTLLQQYQSTYDAMVQATAAAQSALDSANSKVTAAQADLTAAQAAQTADQTLQTDCPDLASALATLQSAQQAYQDALSAVTDATGSSCSPSGLSNCNTVADVAAVSSAAEQVSYAEGNVTAIEGSCAYYSSYNAAQSASTMSVSAAEAALSSAQAEQTAADTALQTAQANEQAALAAVNDQQATYNKLLAVEAVKQDIVSKFLLAHKALACSPTASIPDYTDTSLCQYPSDNSKITYALSQAKAAAAEAEKRALLDGLLQDKAFWQQAIDALGGKQPALDQAISWWDAAKAEKQNEGR</sequence>
<evidence type="ECO:0000313" key="1">
    <source>
        <dbReference type="EMBL" id="EKX51475.1"/>
    </source>
</evidence>
<dbReference type="PaxDb" id="55529-EKX51475"/>
<organism evidence="1">
    <name type="scientific">Guillardia theta (strain CCMP2712)</name>
    <name type="common">Cryptophyte</name>
    <dbReference type="NCBI Taxonomy" id="905079"/>
    <lineage>
        <taxon>Eukaryota</taxon>
        <taxon>Cryptophyceae</taxon>
        <taxon>Pyrenomonadales</taxon>
        <taxon>Geminigeraceae</taxon>
        <taxon>Guillardia</taxon>
    </lineage>
</organism>
<proteinExistence type="predicted"/>
<evidence type="ECO:0000313" key="2">
    <source>
        <dbReference type="EnsemblProtists" id="EKX51475"/>
    </source>
</evidence>
<reference evidence="1 3" key="1">
    <citation type="journal article" date="2012" name="Nature">
        <title>Algal genomes reveal evolutionary mosaicism and the fate of nucleomorphs.</title>
        <authorList>
            <consortium name="DOE Joint Genome Institute"/>
            <person name="Curtis B.A."/>
            <person name="Tanifuji G."/>
            <person name="Burki F."/>
            <person name="Gruber A."/>
            <person name="Irimia M."/>
            <person name="Maruyama S."/>
            <person name="Arias M.C."/>
            <person name="Ball S.G."/>
            <person name="Gile G.H."/>
            <person name="Hirakawa Y."/>
            <person name="Hopkins J.F."/>
            <person name="Kuo A."/>
            <person name="Rensing S.A."/>
            <person name="Schmutz J."/>
            <person name="Symeonidi A."/>
            <person name="Elias M."/>
            <person name="Eveleigh R.J."/>
            <person name="Herman E.K."/>
            <person name="Klute M.J."/>
            <person name="Nakayama T."/>
            <person name="Obornik M."/>
            <person name="Reyes-Prieto A."/>
            <person name="Armbrust E.V."/>
            <person name="Aves S.J."/>
            <person name="Beiko R.G."/>
            <person name="Coutinho P."/>
            <person name="Dacks J.B."/>
            <person name="Durnford D.G."/>
            <person name="Fast N.M."/>
            <person name="Green B.R."/>
            <person name="Grisdale C.J."/>
            <person name="Hempel F."/>
            <person name="Henrissat B."/>
            <person name="Hoppner M.P."/>
            <person name="Ishida K."/>
            <person name="Kim E."/>
            <person name="Koreny L."/>
            <person name="Kroth P.G."/>
            <person name="Liu Y."/>
            <person name="Malik S.B."/>
            <person name="Maier U.G."/>
            <person name="McRose D."/>
            <person name="Mock T."/>
            <person name="Neilson J.A."/>
            <person name="Onodera N.T."/>
            <person name="Poole A.M."/>
            <person name="Pritham E.J."/>
            <person name="Richards T.A."/>
            <person name="Rocap G."/>
            <person name="Roy S.W."/>
            <person name="Sarai C."/>
            <person name="Schaack S."/>
            <person name="Shirato S."/>
            <person name="Slamovits C.H."/>
            <person name="Spencer D.F."/>
            <person name="Suzuki S."/>
            <person name="Worden A.Z."/>
            <person name="Zauner S."/>
            <person name="Barry K."/>
            <person name="Bell C."/>
            <person name="Bharti A.K."/>
            <person name="Crow J.A."/>
            <person name="Grimwood J."/>
            <person name="Kramer R."/>
            <person name="Lindquist E."/>
            <person name="Lucas S."/>
            <person name="Salamov A."/>
            <person name="McFadden G.I."/>
            <person name="Lane C.E."/>
            <person name="Keeling P.J."/>
            <person name="Gray M.W."/>
            <person name="Grigoriev I.V."/>
            <person name="Archibald J.M."/>
        </authorList>
    </citation>
    <scope>NUCLEOTIDE SEQUENCE</scope>
    <source>
        <strain evidence="1 3">CCMP2712</strain>
    </source>
</reference>
<dbReference type="RefSeq" id="XP_005838455.1">
    <property type="nucleotide sequence ID" value="XM_005838398.1"/>
</dbReference>
<reference evidence="3" key="2">
    <citation type="submission" date="2012-11" db="EMBL/GenBank/DDBJ databases">
        <authorList>
            <person name="Kuo A."/>
            <person name="Curtis B.A."/>
            <person name="Tanifuji G."/>
            <person name="Burki F."/>
            <person name="Gruber A."/>
            <person name="Irimia M."/>
            <person name="Maruyama S."/>
            <person name="Arias M.C."/>
            <person name="Ball S.G."/>
            <person name="Gile G.H."/>
            <person name="Hirakawa Y."/>
            <person name="Hopkins J.F."/>
            <person name="Rensing S.A."/>
            <person name="Schmutz J."/>
            <person name="Symeonidi A."/>
            <person name="Elias M."/>
            <person name="Eveleigh R.J."/>
            <person name="Herman E.K."/>
            <person name="Klute M.J."/>
            <person name="Nakayama T."/>
            <person name="Obornik M."/>
            <person name="Reyes-Prieto A."/>
            <person name="Armbrust E.V."/>
            <person name="Aves S.J."/>
            <person name="Beiko R.G."/>
            <person name="Coutinho P."/>
            <person name="Dacks J.B."/>
            <person name="Durnford D.G."/>
            <person name="Fast N.M."/>
            <person name="Green B.R."/>
            <person name="Grisdale C."/>
            <person name="Hempe F."/>
            <person name="Henrissat B."/>
            <person name="Hoppner M.P."/>
            <person name="Ishida K.-I."/>
            <person name="Kim E."/>
            <person name="Koreny L."/>
            <person name="Kroth P.G."/>
            <person name="Liu Y."/>
            <person name="Malik S.-B."/>
            <person name="Maier U.G."/>
            <person name="McRose D."/>
            <person name="Mock T."/>
            <person name="Neilson J.A."/>
            <person name="Onodera N.T."/>
            <person name="Poole A.M."/>
            <person name="Pritham E.J."/>
            <person name="Richards T.A."/>
            <person name="Rocap G."/>
            <person name="Roy S.W."/>
            <person name="Sarai C."/>
            <person name="Schaack S."/>
            <person name="Shirato S."/>
            <person name="Slamovits C.H."/>
            <person name="Spencer D.F."/>
            <person name="Suzuki S."/>
            <person name="Worden A.Z."/>
            <person name="Zauner S."/>
            <person name="Barry K."/>
            <person name="Bell C."/>
            <person name="Bharti A.K."/>
            <person name="Crow J.A."/>
            <person name="Grimwood J."/>
            <person name="Kramer R."/>
            <person name="Lindquist E."/>
            <person name="Lucas S."/>
            <person name="Salamov A."/>
            <person name="McFadden G.I."/>
            <person name="Lane C.E."/>
            <person name="Keeling P.J."/>
            <person name="Gray M.W."/>
            <person name="Grigoriev I.V."/>
            <person name="Archibald J.M."/>
        </authorList>
    </citation>
    <scope>NUCLEOTIDE SEQUENCE</scope>
    <source>
        <strain evidence="3">CCMP2712</strain>
    </source>
</reference>
<keyword evidence="3" id="KW-1185">Reference proteome</keyword>
<gene>
    <name evidence="1" type="ORF">GUITHDRAFT_102743</name>
</gene>
<accession>L1JTF0</accession>
<dbReference type="EMBL" id="JH992975">
    <property type="protein sequence ID" value="EKX51475.1"/>
    <property type="molecule type" value="Genomic_DNA"/>
</dbReference>
<dbReference type="HOGENOM" id="CLU_606149_0_0_1"/>
<reference evidence="2" key="3">
    <citation type="submission" date="2015-06" db="UniProtKB">
        <authorList>
            <consortium name="EnsemblProtists"/>
        </authorList>
    </citation>
    <scope>IDENTIFICATION</scope>
</reference>
<name>L1JTF0_GUITC</name>